<dbReference type="InterPro" id="IPR010765">
    <property type="entry name" value="DUF1350"/>
</dbReference>
<dbReference type="PANTHER" id="PTHR34127:SF1">
    <property type="entry name" value="OS04G0405600 PROTEIN"/>
    <property type="match status" value="1"/>
</dbReference>
<dbReference type="PANTHER" id="PTHR34127">
    <property type="entry name" value="OS04G0405600 PROTEIN"/>
    <property type="match status" value="1"/>
</dbReference>
<gene>
    <name evidence="2" type="ORF">PCOR1329_LOCUS30343</name>
</gene>
<organism evidence="2 3">
    <name type="scientific">Prorocentrum cordatum</name>
    <dbReference type="NCBI Taxonomy" id="2364126"/>
    <lineage>
        <taxon>Eukaryota</taxon>
        <taxon>Sar</taxon>
        <taxon>Alveolata</taxon>
        <taxon>Dinophyceae</taxon>
        <taxon>Prorocentrales</taxon>
        <taxon>Prorocentraceae</taxon>
        <taxon>Prorocentrum</taxon>
    </lineage>
</organism>
<dbReference type="EMBL" id="CAUYUJ010011636">
    <property type="protein sequence ID" value="CAK0832285.1"/>
    <property type="molecule type" value="Genomic_DNA"/>
</dbReference>
<reference evidence="2" key="1">
    <citation type="submission" date="2023-10" db="EMBL/GenBank/DDBJ databases">
        <authorList>
            <person name="Chen Y."/>
            <person name="Shah S."/>
            <person name="Dougan E. K."/>
            <person name="Thang M."/>
            <person name="Chan C."/>
        </authorList>
    </citation>
    <scope>NUCLEOTIDE SEQUENCE [LARGE SCALE GENOMIC DNA]</scope>
</reference>
<evidence type="ECO:0000313" key="3">
    <source>
        <dbReference type="Proteomes" id="UP001189429"/>
    </source>
</evidence>
<feature type="region of interest" description="Disordered" evidence="1">
    <location>
        <begin position="498"/>
        <end position="530"/>
    </location>
</feature>
<name>A0ABN9SKN5_9DINO</name>
<feature type="region of interest" description="Disordered" evidence="1">
    <location>
        <begin position="377"/>
        <end position="421"/>
    </location>
</feature>
<dbReference type="Proteomes" id="UP001189429">
    <property type="component" value="Unassembled WGS sequence"/>
</dbReference>
<proteinExistence type="predicted"/>
<feature type="compositionally biased region" description="Low complexity" evidence="1">
    <location>
        <begin position="823"/>
        <end position="857"/>
    </location>
</feature>
<sequence>MSRGSPVWGIWALLPGGSVDINHARRVARCRPCFGLGRGHRLGELATLAGEGGGPQRWERLGDCEAPRHPGTRAPDAPGHPGIRGTQLPGHPGAQVFGLGHSLGAKLHVIRHSTGVEGARSEPLAVMAFNNFGLSDSLTLAKEALQAFQGGSVSPTVDAVWNMLQPLAQQAAKNAGMEFTPDPGEMEDMIRAGYAAKSTRIIGFGIDQLDCGADLSDAASETGSGPIVCRDLPGNHLTPVFFSVGDLAGEALGGAGAMGQRAAKAAQQQRFEVGDQQELDALLEELAAWLRPCTYTSYASRHLKDKDQAQSNDWREHDNHNTNHITKYKYIVLQEQEGDEDSDLEVALDEDADAVQEARKDVSYRFVEDVVDSEVAATPRGPADAGTGAPCGAGPSQRAKDDYDLMSESDGDDDEERGSPVRDAGWAAADLRPGLASAPQRRRPLPREAAGAMFGGGAAPGVGGAGGGGALAGPAGGLLGVGGGGVAGGFAALPPGAGAVLPPPPPPRGKAAGGGAGGRRAAKAARPWAAWASRRPRAAAGRRLPPAPLLAEDVAAAEVPPRLLQPLVPPPLEEARLERAAQEVWCLGFLASASSAGRPLPLEAERAQRVPRSRLPRSRAARLWAVAAWPHGPQEALGCWAWLEATLAVRSSGGGELRGLPVFPRTAAHSACQRWLLLEAAAEDLLAPGSTPPLAPYALQQLQLAPGARLELVMYDAWGQPSGTAEICVTGVGARAAAGSSGDDGADGAPRTEEQLKKVAQRLELVDFRGVGLASQGELALAVAACSGLGQRSLAAGLLFIGQGSRPRGSGARGWRAARRAAAAAASAEARPPSPARASPSPRRARAAAAARGLSPGLRRRPGPRLGPRARGPPRRVMFADPVAERSPVRQGPAGGAAKGGQLATAGLRQVERPAARRGRVARQEPWQGQGRAPQRGQESTCMLEELERGYRSDTSRGSWGSEITSNSTGVLPMNRGAIPCHFPRGAVVVT</sequence>
<comment type="caution">
    <text evidence="2">The sequence shown here is derived from an EMBL/GenBank/DDBJ whole genome shotgun (WGS) entry which is preliminary data.</text>
</comment>
<accession>A0ABN9SKN5</accession>
<feature type="compositionally biased region" description="Acidic residues" evidence="1">
    <location>
        <begin position="404"/>
        <end position="416"/>
    </location>
</feature>
<evidence type="ECO:0000313" key="2">
    <source>
        <dbReference type="EMBL" id="CAK0832285.1"/>
    </source>
</evidence>
<evidence type="ECO:0000256" key="1">
    <source>
        <dbReference type="SAM" id="MobiDB-lite"/>
    </source>
</evidence>
<dbReference type="Pfam" id="PF07082">
    <property type="entry name" value="DUF1350"/>
    <property type="match status" value="1"/>
</dbReference>
<feature type="region of interest" description="Disordered" evidence="1">
    <location>
        <begin position="823"/>
        <end position="939"/>
    </location>
</feature>
<keyword evidence="3" id="KW-1185">Reference proteome</keyword>
<protein>
    <submittedName>
        <fullName evidence="2">Uncharacterized protein</fullName>
    </submittedName>
</protein>